<dbReference type="AlphaFoldDB" id="A0A0R2C633"/>
<dbReference type="InterPro" id="IPR058532">
    <property type="entry name" value="YjbR/MT2646/Rv2570-like"/>
</dbReference>
<dbReference type="Proteomes" id="UP000051789">
    <property type="component" value="Unassembled WGS sequence"/>
</dbReference>
<evidence type="ECO:0008006" key="3">
    <source>
        <dbReference type="Google" id="ProtNLM"/>
    </source>
</evidence>
<name>A0A0R2C633_9LACO</name>
<accession>A0A0R2C633</accession>
<evidence type="ECO:0000313" key="2">
    <source>
        <dbReference type="Proteomes" id="UP000051789"/>
    </source>
</evidence>
<dbReference type="Pfam" id="PF04237">
    <property type="entry name" value="YjbR"/>
    <property type="match status" value="1"/>
</dbReference>
<keyword evidence="2" id="KW-1185">Reference proteome</keyword>
<dbReference type="PANTHER" id="PTHR35145">
    <property type="entry name" value="CYTOPLASMIC PROTEIN-RELATED"/>
    <property type="match status" value="1"/>
</dbReference>
<organism evidence="1 2">
    <name type="scientific">Lacticaseibacillus thailandensis DSM 22698 = JCM 13996</name>
    <dbReference type="NCBI Taxonomy" id="1423810"/>
    <lineage>
        <taxon>Bacteria</taxon>
        <taxon>Bacillati</taxon>
        <taxon>Bacillota</taxon>
        <taxon>Bacilli</taxon>
        <taxon>Lactobacillales</taxon>
        <taxon>Lactobacillaceae</taxon>
        <taxon>Lacticaseibacillus</taxon>
    </lineage>
</organism>
<dbReference type="EMBL" id="AYZK01000005">
    <property type="protein sequence ID" value="KRM86752.1"/>
    <property type="molecule type" value="Genomic_DNA"/>
</dbReference>
<evidence type="ECO:0000313" key="1">
    <source>
        <dbReference type="EMBL" id="KRM86752.1"/>
    </source>
</evidence>
<comment type="caution">
    <text evidence="1">The sequence shown here is derived from an EMBL/GenBank/DDBJ whole genome shotgun (WGS) entry which is preliminary data.</text>
</comment>
<dbReference type="InterPro" id="IPR007351">
    <property type="entry name" value="YjbR"/>
</dbReference>
<gene>
    <name evidence="1" type="ORF">FD19_GL001605</name>
</gene>
<dbReference type="PANTHER" id="PTHR35145:SF1">
    <property type="entry name" value="CYTOPLASMIC PROTEIN"/>
    <property type="match status" value="1"/>
</dbReference>
<protein>
    <recommendedName>
        <fullName evidence="3">MmcQ/YjbR family DNA-binding protein</fullName>
    </recommendedName>
</protein>
<dbReference type="PATRIC" id="fig|1423810.4.peg.1654"/>
<reference evidence="1 2" key="1">
    <citation type="journal article" date="2015" name="Genome Announc.">
        <title>Expanding the biotechnology potential of lactobacilli through comparative genomics of 213 strains and associated genera.</title>
        <authorList>
            <person name="Sun Z."/>
            <person name="Harris H.M."/>
            <person name="McCann A."/>
            <person name="Guo C."/>
            <person name="Argimon S."/>
            <person name="Zhang W."/>
            <person name="Yang X."/>
            <person name="Jeffery I.B."/>
            <person name="Cooney J.C."/>
            <person name="Kagawa T.F."/>
            <person name="Liu W."/>
            <person name="Song Y."/>
            <person name="Salvetti E."/>
            <person name="Wrobel A."/>
            <person name="Rasinkangas P."/>
            <person name="Parkhill J."/>
            <person name="Rea M.C."/>
            <person name="O'Sullivan O."/>
            <person name="Ritari J."/>
            <person name="Douillard F.P."/>
            <person name="Paul Ross R."/>
            <person name="Yang R."/>
            <person name="Briner A.E."/>
            <person name="Felis G.E."/>
            <person name="de Vos W.M."/>
            <person name="Barrangou R."/>
            <person name="Klaenhammer T.R."/>
            <person name="Caufield P.W."/>
            <person name="Cui Y."/>
            <person name="Zhang H."/>
            <person name="O'Toole P.W."/>
        </authorList>
    </citation>
    <scope>NUCLEOTIDE SEQUENCE [LARGE SCALE GENOMIC DNA]</scope>
    <source>
        <strain evidence="1 2">DSM 22698</strain>
    </source>
</reference>
<dbReference type="SUPFAM" id="SSF142906">
    <property type="entry name" value="YjbR-like"/>
    <property type="match status" value="1"/>
</dbReference>
<proteinExistence type="predicted"/>
<sequence>MNVPGTKLGLDDPQEIDIVDLKVEPELNSILQTQPRFRPGYHMAKKHWLTALLDQFESVDNLADLIEGSFAATK</sequence>
<dbReference type="Gene3D" id="3.90.1150.30">
    <property type="match status" value="1"/>
</dbReference>
<dbReference type="InterPro" id="IPR038056">
    <property type="entry name" value="YjbR-like_sf"/>
</dbReference>